<feature type="transmembrane region" description="Helical" evidence="5">
    <location>
        <begin position="103"/>
        <end position="121"/>
    </location>
</feature>
<dbReference type="Pfam" id="PF00305">
    <property type="entry name" value="Lipoxygenase"/>
    <property type="match status" value="1"/>
</dbReference>
<keyword evidence="1" id="KW-0479">Metal-binding</keyword>
<evidence type="ECO:0000256" key="2">
    <source>
        <dbReference type="ARBA" id="ARBA00022964"/>
    </source>
</evidence>
<dbReference type="Proteomes" id="UP000751190">
    <property type="component" value="Unassembled WGS sequence"/>
</dbReference>
<sequence length="654" mass="71399">MFRRFWRKGGAILPTSALRSDVVPARPANETHGVLQPPKPRKPMLFIGAIIASFFVIPPCALTLVVGYAAAVAGLAIALPLAAVVLAVVASVLVYGQLTLPEGSTYLGVLLLMFRLVYFTPSERTARASMKPFLLGSKKRLRLNQLEFALNLSVPSYADEEFMPAGSADGLAARLADVVERNARYLPSSSTMTRFQPGEDPVAYMMSQISDIYPVVTDAWPDKQSDVALARLCVSGLGAHRLERHAPSGGYVVRCNALAELSVKPGLSSYGGDCILDKGFRVLGIEKRGGLSGNDGKPGEVTMYTPASAEWEYVKFVFRSSLFTLVTLVDHLYGMHLLEANSAVLAVRRSLSTAHPLRRFLSPFIYQTVTVNDNACNNLVAKNSMGPRNFALDESGLMLAWASAPSLIKLPGLEGRVHLDYEKLYQTRLRPAGLDTKYHRSRLRLWRALRAFADEYLRAYYPSEAALRADAEVADFVSAYVVLVAHGLLATSDRLSEVHGAKDDASYWHHVVSVITHIMIAVTADHEQVGSVQVYAQDVSWTAFSWPEGEACGTKELSLLQGGLMCFTSTPMPALMKRAGRQDDDWSFLFPDTGKDAKAHAAAAYERLQANLRQISADADADEASFLADPAGRAPGEWPIVAHNPRYMETSVSV</sequence>
<dbReference type="Gene3D" id="1.20.245.10">
    <property type="entry name" value="Lipoxygenase-1, Domain 5"/>
    <property type="match status" value="1"/>
</dbReference>
<organism evidence="7 8">
    <name type="scientific">Diacronema lutheri</name>
    <name type="common">Unicellular marine alga</name>
    <name type="synonym">Monochrysis lutheri</name>
    <dbReference type="NCBI Taxonomy" id="2081491"/>
    <lineage>
        <taxon>Eukaryota</taxon>
        <taxon>Haptista</taxon>
        <taxon>Haptophyta</taxon>
        <taxon>Pavlovophyceae</taxon>
        <taxon>Pavlovales</taxon>
        <taxon>Pavlovaceae</taxon>
        <taxon>Diacronema</taxon>
    </lineage>
</organism>
<evidence type="ECO:0000256" key="4">
    <source>
        <dbReference type="SAM" id="Coils"/>
    </source>
</evidence>
<evidence type="ECO:0000256" key="3">
    <source>
        <dbReference type="ARBA" id="ARBA00023002"/>
    </source>
</evidence>
<dbReference type="EMBL" id="JAGTXO010000018">
    <property type="protein sequence ID" value="KAG8462881.1"/>
    <property type="molecule type" value="Genomic_DNA"/>
</dbReference>
<accession>A0A8J5X7H5</accession>
<gene>
    <name evidence="7" type="ORF">KFE25_001654</name>
</gene>
<proteinExistence type="predicted"/>
<keyword evidence="8" id="KW-1185">Reference proteome</keyword>
<protein>
    <recommendedName>
        <fullName evidence="6">Lipoxygenase domain-containing protein</fullName>
    </recommendedName>
</protein>
<dbReference type="SUPFAM" id="SSF48484">
    <property type="entry name" value="Lipoxigenase"/>
    <property type="match status" value="1"/>
</dbReference>
<keyword evidence="5" id="KW-1133">Transmembrane helix</keyword>
<feature type="domain" description="Lipoxygenase" evidence="6">
    <location>
        <begin position="308"/>
        <end position="654"/>
    </location>
</feature>
<feature type="transmembrane region" description="Helical" evidence="5">
    <location>
        <begin position="75"/>
        <end position="96"/>
    </location>
</feature>
<dbReference type="InterPro" id="IPR000907">
    <property type="entry name" value="LipOase"/>
</dbReference>
<reference evidence="7" key="1">
    <citation type="submission" date="2021-05" db="EMBL/GenBank/DDBJ databases">
        <title>The genome of the haptophyte Pavlova lutheri (Diacronema luteri, Pavlovales) - a model for lipid biosynthesis in eukaryotic algae.</title>
        <authorList>
            <person name="Hulatt C.J."/>
            <person name="Posewitz M.C."/>
        </authorList>
    </citation>
    <scope>NUCLEOTIDE SEQUENCE</scope>
    <source>
        <strain evidence="7">NIVA-4/92</strain>
    </source>
</reference>
<keyword evidence="3" id="KW-0560">Oxidoreductase</keyword>
<dbReference type="InterPro" id="IPR036226">
    <property type="entry name" value="LipOase_C_sf"/>
</dbReference>
<dbReference type="GO" id="GO:0016702">
    <property type="term" value="F:oxidoreductase activity, acting on single donors with incorporation of molecular oxygen, incorporation of two atoms of oxygen"/>
    <property type="evidence" value="ECO:0007669"/>
    <property type="project" value="InterPro"/>
</dbReference>
<dbReference type="OMA" id="ITHIMIA"/>
<comment type="caution">
    <text evidence="7">The sequence shown here is derived from an EMBL/GenBank/DDBJ whole genome shotgun (WGS) entry which is preliminary data.</text>
</comment>
<evidence type="ECO:0000256" key="1">
    <source>
        <dbReference type="ARBA" id="ARBA00022723"/>
    </source>
</evidence>
<dbReference type="OrthoDB" id="75140at2759"/>
<dbReference type="AlphaFoldDB" id="A0A8J5X7H5"/>
<feature type="coiled-coil region" evidence="4">
    <location>
        <begin position="598"/>
        <end position="625"/>
    </location>
</feature>
<evidence type="ECO:0000313" key="7">
    <source>
        <dbReference type="EMBL" id="KAG8462881.1"/>
    </source>
</evidence>
<dbReference type="InterPro" id="IPR013819">
    <property type="entry name" value="LipOase_C"/>
</dbReference>
<evidence type="ECO:0000259" key="6">
    <source>
        <dbReference type="PROSITE" id="PS51393"/>
    </source>
</evidence>
<evidence type="ECO:0000313" key="8">
    <source>
        <dbReference type="Proteomes" id="UP000751190"/>
    </source>
</evidence>
<dbReference type="PANTHER" id="PTHR11771">
    <property type="entry name" value="LIPOXYGENASE"/>
    <property type="match status" value="1"/>
</dbReference>
<keyword evidence="4" id="KW-0175">Coiled coil</keyword>
<dbReference type="GO" id="GO:0034440">
    <property type="term" value="P:lipid oxidation"/>
    <property type="evidence" value="ECO:0007669"/>
    <property type="project" value="InterPro"/>
</dbReference>
<dbReference type="PROSITE" id="PS51393">
    <property type="entry name" value="LIPOXYGENASE_3"/>
    <property type="match status" value="1"/>
</dbReference>
<keyword evidence="2" id="KW-0223">Dioxygenase</keyword>
<dbReference type="GO" id="GO:0046872">
    <property type="term" value="F:metal ion binding"/>
    <property type="evidence" value="ECO:0007669"/>
    <property type="project" value="UniProtKB-KW"/>
</dbReference>
<evidence type="ECO:0000256" key="5">
    <source>
        <dbReference type="SAM" id="Phobius"/>
    </source>
</evidence>
<name>A0A8J5X7H5_DIALT</name>
<keyword evidence="5" id="KW-0812">Transmembrane</keyword>
<keyword evidence="5" id="KW-0472">Membrane</keyword>
<feature type="transmembrane region" description="Helical" evidence="5">
    <location>
        <begin position="45"/>
        <end position="69"/>
    </location>
</feature>